<reference evidence="1 2" key="1">
    <citation type="submission" date="2016-11" db="EMBL/GenBank/DDBJ databases">
        <authorList>
            <person name="Jaros S."/>
            <person name="Januszkiewicz K."/>
            <person name="Wedrychowicz H."/>
        </authorList>
    </citation>
    <scope>NUCLEOTIDE SEQUENCE [LARGE SCALE GENOMIC DNA]</scope>
    <source>
        <strain evidence="1 2">DSM 21986</strain>
    </source>
</reference>
<evidence type="ECO:0000313" key="2">
    <source>
        <dbReference type="Proteomes" id="UP000184041"/>
    </source>
</evidence>
<keyword evidence="2" id="KW-1185">Reference proteome</keyword>
<sequence>MYKEGFETPCTPELERDTWWAVRYLPPQHAIITEKPFKKKAT</sequence>
<protein>
    <submittedName>
        <fullName evidence="1">Uncharacterized protein</fullName>
    </submittedName>
</protein>
<dbReference type="AlphaFoldDB" id="A0A1M5HYM6"/>
<proteinExistence type="predicted"/>
<gene>
    <name evidence="1" type="ORF">SAMN05443144_12175</name>
</gene>
<dbReference type="EMBL" id="FQUS01000021">
    <property type="protein sequence ID" value="SHG21126.1"/>
    <property type="molecule type" value="Genomic_DNA"/>
</dbReference>
<accession>A0A1M5HYM6</accession>
<name>A0A1M5HYM6_9BACT</name>
<dbReference type="RefSeq" id="WP_280173666.1">
    <property type="nucleotide sequence ID" value="NZ_FQUS01000021.1"/>
</dbReference>
<dbReference type="STRING" id="1194090.SAMN05443144_12175"/>
<organism evidence="1 2">
    <name type="scientific">Fodinibius roseus</name>
    <dbReference type="NCBI Taxonomy" id="1194090"/>
    <lineage>
        <taxon>Bacteria</taxon>
        <taxon>Pseudomonadati</taxon>
        <taxon>Balneolota</taxon>
        <taxon>Balneolia</taxon>
        <taxon>Balneolales</taxon>
        <taxon>Balneolaceae</taxon>
        <taxon>Fodinibius</taxon>
    </lineage>
</organism>
<dbReference type="Proteomes" id="UP000184041">
    <property type="component" value="Unassembled WGS sequence"/>
</dbReference>
<evidence type="ECO:0000313" key="1">
    <source>
        <dbReference type="EMBL" id="SHG21126.1"/>
    </source>
</evidence>